<dbReference type="EMBL" id="WEKV01000010">
    <property type="protein sequence ID" value="KAB7784414.1"/>
    <property type="molecule type" value="Genomic_DNA"/>
</dbReference>
<dbReference type="AlphaFoldDB" id="A0A833J568"/>
<sequence length="38" mass="3880">MPHALGTTRAPAVLQVNGNGPFSADDTDPAETLSKAKT</sequence>
<accession>A0A833J568</accession>
<proteinExistence type="predicted"/>
<gene>
    <name evidence="2" type="ORF">F8B43_2447</name>
</gene>
<name>A0A833J568_9HYPH</name>
<comment type="caution">
    <text evidence="2">The sequence shown here is derived from an EMBL/GenBank/DDBJ whole genome shotgun (WGS) entry which is preliminary data.</text>
</comment>
<reference evidence="2 3" key="1">
    <citation type="submission" date="2019-10" db="EMBL/GenBank/DDBJ databases">
        <title>Draft Genome Sequence of the Caffeine Degrading Methylotroph Methylorubrum populi PINKEL.</title>
        <authorList>
            <person name="Dawson S.C."/>
            <person name="Zhang X."/>
            <person name="Wright M.E."/>
            <person name="Sharma G."/>
            <person name="Langner J.T."/>
            <person name="Ditty J.L."/>
            <person name="Subuyuj G.A."/>
        </authorList>
    </citation>
    <scope>NUCLEOTIDE SEQUENCE [LARGE SCALE GENOMIC DNA]</scope>
    <source>
        <strain evidence="2 3">Pinkel</strain>
    </source>
</reference>
<evidence type="ECO:0000313" key="3">
    <source>
        <dbReference type="Proteomes" id="UP000469949"/>
    </source>
</evidence>
<feature type="region of interest" description="Disordered" evidence="1">
    <location>
        <begin position="1"/>
        <end position="38"/>
    </location>
</feature>
<evidence type="ECO:0000256" key="1">
    <source>
        <dbReference type="SAM" id="MobiDB-lite"/>
    </source>
</evidence>
<evidence type="ECO:0000313" key="2">
    <source>
        <dbReference type="EMBL" id="KAB7784414.1"/>
    </source>
</evidence>
<dbReference type="Proteomes" id="UP000469949">
    <property type="component" value="Unassembled WGS sequence"/>
</dbReference>
<organism evidence="2 3">
    <name type="scientific">Methylorubrum populi</name>
    <dbReference type="NCBI Taxonomy" id="223967"/>
    <lineage>
        <taxon>Bacteria</taxon>
        <taxon>Pseudomonadati</taxon>
        <taxon>Pseudomonadota</taxon>
        <taxon>Alphaproteobacteria</taxon>
        <taxon>Hyphomicrobiales</taxon>
        <taxon>Methylobacteriaceae</taxon>
        <taxon>Methylorubrum</taxon>
    </lineage>
</organism>
<protein>
    <submittedName>
        <fullName evidence="2">Uncharacterized protein</fullName>
    </submittedName>
</protein>